<dbReference type="InterPro" id="IPR050963">
    <property type="entry name" value="Sirohydro_Cobaltochel/CbiX"/>
</dbReference>
<keyword evidence="4" id="KW-1185">Reference proteome</keyword>
<keyword evidence="1" id="KW-0479">Metal-binding</keyword>
<accession>A0A315E4R9</accession>
<name>A0A315E4R9_9BURK</name>
<gene>
    <name evidence="3" type="ORF">B9Z37_11980</name>
</gene>
<proteinExistence type="predicted"/>
<dbReference type="Pfam" id="PF01903">
    <property type="entry name" value="CbiX"/>
    <property type="match status" value="1"/>
</dbReference>
<organism evidence="3 4">
    <name type="scientific">Limnohabitans parvus II-B4</name>
    <dbReference type="NCBI Taxonomy" id="1293052"/>
    <lineage>
        <taxon>Bacteria</taxon>
        <taxon>Pseudomonadati</taxon>
        <taxon>Pseudomonadota</taxon>
        <taxon>Betaproteobacteria</taxon>
        <taxon>Burkholderiales</taxon>
        <taxon>Comamonadaceae</taxon>
        <taxon>Limnohabitans</taxon>
    </lineage>
</organism>
<dbReference type="AlphaFoldDB" id="A0A315E4R9"/>
<dbReference type="Gene3D" id="3.40.50.1400">
    <property type="match status" value="1"/>
</dbReference>
<comment type="caution">
    <text evidence="3">The sequence shown here is derived from an EMBL/GenBank/DDBJ whole genome shotgun (WGS) entry which is preliminary data.</text>
</comment>
<evidence type="ECO:0000256" key="1">
    <source>
        <dbReference type="ARBA" id="ARBA00022723"/>
    </source>
</evidence>
<dbReference type="PANTHER" id="PTHR33542">
    <property type="entry name" value="SIROHYDROCHLORIN FERROCHELATASE, CHLOROPLASTIC"/>
    <property type="match status" value="1"/>
</dbReference>
<dbReference type="RefSeq" id="WP_108313236.1">
    <property type="nucleotide sequence ID" value="NZ_NESN01000004.1"/>
</dbReference>
<dbReference type="OrthoDB" id="9797895at2"/>
<evidence type="ECO:0000313" key="4">
    <source>
        <dbReference type="Proteomes" id="UP000250790"/>
    </source>
</evidence>
<dbReference type="EMBL" id="NESN01000004">
    <property type="protein sequence ID" value="PUE52870.1"/>
    <property type="molecule type" value="Genomic_DNA"/>
</dbReference>
<dbReference type="SUPFAM" id="SSF53800">
    <property type="entry name" value="Chelatase"/>
    <property type="match status" value="1"/>
</dbReference>
<dbReference type="Proteomes" id="UP000250790">
    <property type="component" value="Unassembled WGS sequence"/>
</dbReference>
<evidence type="ECO:0000313" key="3">
    <source>
        <dbReference type="EMBL" id="PUE52870.1"/>
    </source>
</evidence>
<dbReference type="GO" id="GO:0046872">
    <property type="term" value="F:metal ion binding"/>
    <property type="evidence" value="ECO:0007669"/>
    <property type="project" value="UniProtKB-KW"/>
</dbReference>
<protein>
    <submittedName>
        <fullName evidence="3">Cobalamin biosynthesis protein CbiX</fullName>
    </submittedName>
</protein>
<evidence type="ECO:0000256" key="2">
    <source>
        <dbReference type="ARBA" id="ARBA00023239"/>
    </source>
</evidence>
<dbReference type="CDD" id="cd03416">
    <property type="entry name" value="CbiX_SirB_N"/>
    <property type="match status" value="1"/>
</dbReference>
<dbReference type="InterPro" id="IPR002762">
    <property type="entry name" value="CbiX-like"/>
</dbReference>
<dbReference type="PANTHER" id="PTHR33542:SF3">
    <property type="entry name" value="SIROHYDROCHLORIN FERROCHELATASE, CHLOROPLASTIC"/>
    <property type="match status" value="1"/>
</dbReference>
<sequence>MTTNLNTQTGVILFAHGSRDPLWRLPIDAVAQQMTQRWPGLAVACAFLELTTPDLATTVETMMMRGVTHLRIVPMFLGVGRHAREDLPALVNDLAQAYPQVQFELLPAIGEHPAMTQLMADIAANQAITP</sequence>
<reference evidence="3 4" key="1">
    <citation type="submission" date="2017-04" db="EMBL/GenBank/DDBJ databases">
        <title>Unexpected and diverse lifestyles within the genus Limnohabitans.</title>
        <authorList>
            <person name="Kasalicky V."/>
            <person name="Mehrshad M."/>
            <person name="Andrei S.-A."/>
            <person name="Salcher M."/>
            <person name="Kratochvilova H."/>
            <person name="Simek K."/>
            <person name="Ghai R."/>
        </authorList>
    </citation>
    <scope>NUCLEOTIDE SEQUENCE [LARGE SCALE GENOMIC DNA]</scope>
    <source>
        <strain evidence="3 4">II-B4</strain>
    </source>
</reference>
<keyword evidence="2" id="KW-0456">Lyase</keyword>
<dbReference type="GO" id="GO:0016829">
    <property type="term" value="F:lyase activity"/>
    <property type="evidence" value="ECO:0007669"/>
    <property type="project" value="UniProtKB-KW"/>
</dbReference>